<protein>
    <submittedName>
        <fullName evidence="3">Uncharacterized protein</fullName>
    </submittedName>
</protein>
<feature type="compositionally biased region" description="Low complexity" evidence="1">
    <location>
        <begin position="84"/>
        <end position="107"/>
    </location>
</feature>
<dbReference type="KEGG" id="lem:LEN_3891"/>
<name>A0AAU9ASC1_LYSEN</name>
<proteinExistence type="predicted"/>
<dbReference type="EMBL" id="AP014940">
    <property type="protein sequence ID" value="BAV99378.1"/>
    <property type="molecule type" value="Genomic_DNA"/>
</dbReference>
<organism evidence="3 4">
    <name type="scientific">Lysobacter enzymogenes</name>
    <dbReference type="NCBI Taxonomy" id="69"/>
    <lineage>
        <taxon>Bacteria</taxon>
        <taxon>Pseudomonadati</taxon>
        <taxon>Pseudomonadota</taxon>
        <taxon>Gammaproteobacteria</taxon>
        <taxon>Lysobacterales</taxon>
        <taxon>Lysobacteraceae</taxon>
        <taxon>Lysobacter</taxon>
    </lineage>
</organism>
<evidence type="ECO:0000256" key="2">
    <source>
        <dbReference type="SAM" id="Phobius"/>
    </source>
</evidence>
<dbReference type="Proteomes" id="UP000218824">
    <property type="component" value="Chromosome"/>
</dbReference>
<dbReference type="AlphaFoldDB" id="A0AAU9ASC1"/>
<gene>
    <name evidence="3" type="ORF">LEN_3891</name>
</gene>
<evidence type="ECO:0000313" key="3">
    <source>
        <dbReference type="EMBL" id="BAV99378.1"/>
    </source>
</evidence>
<keyword evidence="2" id="KW-1133">Transmembrane helix</keyword>
<sequence length="233" mass="24211">MQAEQAARAAPGRAMRQAGRSRDSRLESMLAWAVVVAVHAALFWLASKLLMPPQRAAADDDDPVLVWLPPAMAPAGVPTPRVEAAPLSREAPPASAAPRSRPRSSPVVAPPAQAPASDTGLTAVEIAPVGEAAATLPASTPSASAPRAPWDAPPPVAKPFASRSPPLPGQGAQRFRMQPPRSIAATVERIGRMFGGGGPSDCAETRKNIRDLAVLGAEAVAQELEEERRNCGN</sequence>
<feature type="region of interest" description="Disordered" evidence="1">
    <location>
        <begin position="84"/>
        <end position="118"/>
    </location>
</feature>
<keyword evidence="2" id="KW-0472">Membrane</keyword>
<feature type="compositionally biased region" description="Low complexity" evidence="1">
    <location>
        <begin position="1"/>
        <end position="18"/>
    </location>
</feature>
<accession>A0AAU9ASC1</accession>
<feature type="compositionally biased region" description="Low complexity" evidence="1">
    <location>
        <begin position="137"/>
        <end position="149"/>
    </location>
</feature>
<evidence type="ECO:0000256" key="1">
    <source>
        <dbReference type="SAM" id="MobiDB-lite"/>
    </source>
</evidence>
<feature type="region of interest" description="Disordered" evidence="1">
    <location>
        <begin position="137"/>
        <end position="178"/>
    </location>
</feature>
<feature type="region of interest" description="Disordered" evidence="1">
    <location>
        <begin position="1"/>
        <end position="20"/>
    </location>
</feature>
<evidence type="ECO:0000313" key="4">
    <source>
        <dbReference type="Proteomes" id="UP000218824"/>
    </source>
</evidence>
<feature type="transmembrane region" description="Helical" evidence="2">
    <location>
        <begin position="29"/>
        <end position="46"/>
    </location>
</feature>
<reference evidence="3 4" key="1">
    <citation type="journal article" date="2017" name="DNA Res.">
        <title>Complete genome sequence and expression profile of the commercial lytic enzyme producer Lysobacter enzymogenes M497-1.</title>
        <authorList>
            <person name="Takami H."/>
            <person name="Toyoda A."/>
            <person name="Uchiyama I."/>
            <person name="Itoh T."/>
            <person name="Takaki Y."/>
            <person name="Arai W."/>
            <person name="Nishi S."/>
            <person name="Kawai M."/>
            <person name="Shinya K."/>
            <person name="Ikeda H."/>
        </authorList>
    </citation>
    <scope>NUCLEOTIDE SEQUENCE [LARGE SCALE GENOMIC DNA]</scope>
    <source>
        <strain evidence="3 4">M497-1</strain>
    </source>
</reference>
<keyword evidence="2" id="KW-0812">Transmembrane</keyword>